<organism evidence="1">
    <name type="scientific">marine sediment metagenome</name>
    <dbReference type="NCBI Taxonomy" id="412755"/>
    <lineage>
        <taxon>unclassified sequences</taxon>
        <taxon>metagenomes</taxon>
        <taxon>ecological metagenomes</taxon>
    </lineage>
</organism>
<proteinExistence type="predicted"/>
<dbReference type="EMBL" id="BARU01034755">
    <property type="protein sequence ID" value="GAH67233.1"/>
    <property type="molecule type" value="Genomic_DNA"/>
</dbReference>
<dbReference type="AlphaFoldDB" id="X1JBU1"/>
<reference evidence="1" key="1">
    <citation type="journal article" date="2014" name="Front. Microbiol.">
        <title>High frequency of phylogenetically diverse reductive dehalogenase-homologous genes in deep subseafloor sedimentary metagenomes.</title>
        <authorList>
            <person name="Kawai M."/>
            <person name="Futagami T."/>
            <person name="Toyoda A."/>
            <person name="Takaki Y."/>
            <person name="Nishi S."/>
            <person name="Hori S."/>
            <person name="Arai W."/>
            <person name="Tsubouchi T."/>
            <person name="Morono Y."/>
            <person name="Uchiyama I."/>
            <person name="Ito T."/>
            <person name="Fujiyama A."/>
            <person name="Inagaki F."/>
            <person name="Takami H."/>
        </authorList>
    </citation>
    <scope>NUCLEOTIDE SEQUENCE</scope>
    <source>
        <strain evidence="1">Expedition CK06-06</strain>
    </source>
</reference>
<name>X1JBU1_9ZZZZ</name>
<feature type="non-terminal residue" evidence="1">
    <location>
        <position position="1"/>
    </location>
</feature>
<accession>X1JBU1</accession>
<protein>
    <submittedName>
        <fullName evidence="1">Uncharacterized protein</fullName>
    </submittedName>
</protein>
<evidence type="ECO:0000313" key="1">
    <source>
        <dbReference type="EMBL" id="GAH67233.1"/>
    </source>
</evidence>
<sequence length="59" mass="7082">IHKKFTDGEVKRLVERYIAGEIKRVHIENILGIKRRRLYELVKIYRNNPDNFSKLNTEG</sequence>
<gene>
    <name evidence="1" type="ORF">S03H2_54502</name>
</gene>
<comment type="caution">
    <text evidence="1">The sequence shown here is derived from an EMBL/GenBank/DDBJ whole genome shotgun (WGS) entry which is preliminary data.</text>
</comment>